<feature type="region of interest" description="Disordered" evidence="1">
    <location>
        <begin position="155"/>
        <end position="185"/>
    </location>
</feature>
<dbReference type="OrthoDB" id="5559126at2759"/>
<proteinExistence type="predicted"/>
<organism evidence="3 4">
    <name type="scientific">Syncephalis pseudoplumigaleata</name>
    <dbReference type="NCBI Taxonomy" id="1712513"/>
    <lineage>
        <taxon>Eukaryota</taxon>
        <taxon>Fungi</taxon>
        <taxon>Fungi incertae sedis</taxon>
        <taxon>Zoopagomycota</taxon>
        <taxon>Zoopagomycotina</taxon>
        <taxon>Zoopagomycetes</taxon>
        <taxon>Zoopagales</taxon>
        <taxon>Piptocephalidaceae</taxon>
        <taxon>Syncephalis</taxon>
    </lineage>
</organism>
<keyword evidence="2" id="KW-0732">Signal</keyword>
<dbReference type="EMBL" id="KZ990981">
    <property type="protein sequence ID" value="RKP23424.1"/>
    <property type="molecule type" value="Genomic_DNA"/>
</dbReference>
<evidence type="ECO:0008006" key="5">
    <source>
        <dbReference type="Google" id="ProtNLM"/>
    </source>
</evidence>
<feature type="compositionally biased region" description="Pro residues" evidence="1">
    <location>
        <begin position="172"/>
        <end position="182"/>
    </location>
</feature>
<feature type="chain" id="PRO_5020500985" description="Chitin-binding type-4 domain-containing protein" evidence="2">
    <location>
        <begin position="24"/>
        <end position="343"/>
    </location>
</feature>
<evidence type="ECO:0000256" key="2">
    <source>
        <dbReference type="SAM" id="SignalP"/>
    </source>
</evidence>
<name>A0A4P9YUC4_9FUNG</name>
<feature type="compositionally biased region" description="Pro residues" evidence="1">
    <location>
        <begin position="231"/>
        <end position="262"/>
    </location>
</feature>
<dbReference type="AlphaFoldDB" id="A0A4P9YUC4"/>
<feature type="region of interest" description="Disordered" evidence="1">
    <location>
        <begin position="231"/>
        <end position="286"/>
    </location>
</feature>
<evidence type="ECO:0000313" key="4">
    <source>
        <dbReference type="Proteomes" id="UP000278143"/>
    </source>
</evidence>
<feature type="signal peptide" evidence="2">
    <location>
        <begin position="1"/>
        <end position="23"/>
    </location>
</feature>
<dbReference type="Proteomes" id="UP000278143">
    <property type="component" value="Unassembled WGS sequence"/>
</dbReference>
<protein>
    <recommendedName>
        <fullName evidence="5">Chitin-binding type-4 domain-containing protein</fullName>
    </recommendedName>
</protein>
<evidence type="ECO:0000256" key="1">
    <source>
        <dbReference type="SAM" id="MobiDB-lite"/>
    </source>
</evidence>
<evidence type="ECO:0000313" key="3">
    <source>
        <dbReference type="EMBL" id="RKP23424.1"/>
    </source>
</evidence>
<reference evidence="4" key="1">
    <citation type="journal article" date="2018" name="Nat. Microbiol.">
        <title>Leveraging single-cell genomics to expand the fungal tree of life.</title>
        <authorList>
            <person name="Ahrendt S.R."/>
            <person name="Quandt C.A."/>
            <person name="Ciobanu D."/>
            <person name="Clum A."/>
            <person name="Salamov A."/>
            <person name="Andreopoulos B."/>
            <person name="Cheng J.F."/>
            <person name="Woyke T."/>
            <person name="Pelin A."/>
            <person name="Henrissat B."/>
            <person name="Reynolds N.K."/>
            <person name="Benny G.L."/>
            <person name="Smith M.E."/>
            <person name="James T.Y."/>
            <person name="Grigoriev I.V."/>
        </authorList>
    </citation>
    <scope>NUCLEOTIDE SEQUENCE [LARGE SCALE GENOMIC DNA]</scope>
    <source>
        <strain evidence="4">Benny S71-1</strain>
    </source>
</reference>
<accession>A0A4P9YUC4</accession>
<keyword evidence="4" id="KW-1185">Reference proteome</keyword>
<dbReference type="Gene3D" id="2.70.50.70">
    <property type="match status" value="1"/>
</dbReference>
<sequence>MRALTSIAVSTLCVVAAMQRVAAHGYLVWPPPLGYEKVTYNEDALKAPTSPDNICRGEPIGNKATPVGHQLVLKFKPTAPHIGPCQVFIMNDDHSNPIHVGNKTNCAAPGVDPTWSITLPAHIRGNKLLRWTWEGCHVTPCEHYEQCAPIIIGGGAADSTPSHDEGYGSSPTPQPKPAPAPAPITDVPVVPAYPSAPAYPPATPAPIPDISVVPPPAPPVAPAYPQAPAPAYPATPEPAPAYPATPEPAPAYPAAPPAPTYPVAPAEDKTSAPPAKKPCNRSRTSFNGDSCTHGDVRCRGNAVAKCDHEKWFYFPCGSGLSCINGDSVPTCGLLTSNVAAPAA</sequence>
<gene>
    <name evidence="3" type="ORF">SYNPS1DRAFT_30829</name>
</gene>